<keyword evidence="3 7" id="KW-0808">Transferase</keyword>
<comment type="catalytic activity">
    <reaction evidence="5">
        <text>N-terminal L-alanyl-[ribosomal protein bS18] + acetyl-CoA = N-terminal N(alpha)-acetyl-L-alanyl-[ribosomal protein bS18] + CoA + H(+)</text>
        <dbReference type="Rhea" id="RHEA:43756"/>
        <dbReference type="Rhea" id="RHEA-COMP:10676"/>
        <dbReference type="Rhea" id="RHEA-COMP:10677"/>
        <dbReference type="ChEBI" id="CHEBI:15378"/>
        <dbReference type="ChEBI" id="CHEBI:57287"/>
        <dbReference type="ChEBI" id="CHEBI:57288"/>
        <dbReference type="ChEBI" id="CHEBI:64718"/>
        <dbReference type="ChEBI" id="CHEBI:83683"/>
        <dbReference type="EC" id="2.3.1.266"/>
    </reaction>
</comment>
<evidence type="ECO:0000313" key="8">
    <source>
        <dbReference type="Proteomes" id="UP000003244"/>
    </source>
</evidence>
<comment type="subcellular location">
    <subcellularLocation>
        <location evidence="5">Cytoplasm</location>
    </subcellularLocation>
</comment>
<dbReference type="AlphaFoldDB" id="E0E264"/>
<evidence type="ECO:0000256" key="3">
    <source>
        <dbReference type="ARBA" id="ARBA00022679"/>
    </source>
</evidence>
<organism evidence="7 8">
    <name type="scientific">Peptostreptococcus stomatis DSM 17678</name>
    <dbReference type="NCBI Taxonomy" id="596315"/>
    <lineage>
        <taxon>Bacteria</taxon>
        <taxon>Bacillati</taxon>
        <taxon>Bacillota</taxon>
        <taxon>Clostridia</taxon>
        <taxon>Peptostreptococcales</taxon>
        <taxon>Peptostreptococcaceae</taxon>
        <taxon>Peptostreptococcus</taxon>
    </lineage>
</organism>
<dbReference type="RefSeq" id="WP_007788846.1">
    <property type="nucleotide sequence ID" value="NZ_ADGQ01000032.1"/>
</dbReference>
<evidence type="ECO:0000259" key="6">
    <source>
        <dbReference type="PROSITE" id="PS51186"/>
    </source>
</evidence>
<comment type="caution">
    <text evidence="7">The sequence shown here is derived from an EMBL/GenBank/DDBJ whole genome shotgun (WGS) entry which is preliminary data.</text>
</comment>
<dbReference type="PANTHER" id="PTHR43420">
    <property type="entry name" value="ACETYLTRANSFERASE"/>
    <property type="match status" value="1"/>
</dbReference>
<dbReference type="CDD" id="cd04301">
    <property type="entry name" value="NAT_SF"/>
    <property type="match status" value="1"/>
</dbReference>
<dbReference type="OrthoDB" id="9794566at2"/>
<keyword evidence="4 7" id="KW-0012">Acyltransferase</keyword>
<dbReference type="eggNOG" id="COG0456">
    <property type="taxonomic scope" value="Bacteria"/>
</dbReference>
<dbReference type="InterPro" id="IPR050680">
    <property type="entry name" value="YpeA/RimI_acetyltransf"/>
</dbReference>
<comment type="function">
    <text evidence="5">Acetylates the N-terminal alanine of ribosomal protein bS18.</text>
</comment>
<proteinExistence type="inferred from homology"/>
<reference evidence="7 8" key="1">
    <citation type="submission" date="2010-08" db="EMBL/GenBank/DDBJ databases">
        <authorList>
            <person name="Harkins D.M."/>
            <person name="Madupu R."/>
            <person name="Durkin A.S."/>
            <person name="Torralba M."/>
            <person name="Methe B."/>
            <person name="Sutton G.G."/>
            <person name="Nelson K.E."/>
        </authorList>
    </citation>
    <scope>NUCLEOTIDE SEQUENCE [LARGE SCALE GENOMIC DNA]</scope>
    <source>
        <strain evidence="7 8">DSM 17678</strain>
    </source>
</reference>
<dbReference type="PANTHER" id="PTHR43420:SF44">
    <property type="entry name" value="ACETYLTRANSFERASE YPEA"/>
    <property type="match status" value="1"/>
</dbReference>
<evidence type="ECO:0000256" key="5">
    <source>
        <dbReference type="RuleBase" id="RU363094"/>
    </source>
</evidence>
<evidence type="ECO:0000256" key="1">
    <source>
        <dbReference type="ARBA" id="ARBA00005395"/>
    </source>
</evidence>
<dbReference type="Pfam" id="PF00583">
    <property type="entry name" value="Acetyltransf_1"/>
    <property type="match status" value="1"/>
</dbReference>
<sequence>MIYRRMTVDDIEGVYEVEVSAFEDPWSYNSLRGELKNKLSRYIVAEEDGKIVGYVGAWYILDEAHITNVAVHKDFRGKKIGNGLIEALIDMCDRDKMASITLEVRSGNFVAQGLYKKYGFLAGGVRKEYYTNNREDAIIMWKQLREVF</sequence>
<dbReference type="Proteomes" id="UP000003244">
    <property type="component" value="Unassembled WGS sequence"/>
</dbReference>
<feature type="domain" description="N-acetyltransferase" evidence="6">
    <location>
        <begin position="1"/>
        <end position="145"/>
    </location>
</feature>
<evidence type="ECO:0000313" key="7">
    <source>
        <dbReference type="EMBL" id="EFM65001.1"/>
    </source>
</evidence>
<keyword evidence="8" id="KW-1185">Reference proteome</keyword>
<dbReference type="GO" id="GO:0008999">
    <property type="term" value="F:protein-N-terminal-alanine acetyltransferase activity"/>
    <property type="evidence" value="ECO:0007669"/>
    <property type="project" value="UniProtKB-EC"/>
</dbReference>
<dbReference type="PROSITE" id="PS51186">
    <property type="entry name" value="GNAT"/>
    <property type="match status" value="1"/>
</dbReference>
<dbReference type="EC" id="2.3.1.266" evidence="5"/>
<gene>
    <name evidence="7" type="primary">rimI</name>
    <name evidence="7" type="ORF">HMPREF0634_1395</name>
</gene>
<comment type="similarity">
    <text evidence="1 5">Belongs to the acetyltransferase family. RimI subfamily.</text>
</comment>
<evidence type="ECO:0000256" key="4">
    <source>
        <dbReference type="ARBA" id="ARBA00023315"/>
    </source>
</evidence>
<dbReference type="Gene3D" id="3.40.630.30">
    <property type="match status" value="1"/>
</dbReference>
<dbReference type="STRING" id="596315.HMPREF0634_1395"/>
<keyword evidence="2 5" id="KW-0963">Cytoplasm</keyword>
<dbReference type="GO" id="GO:0005737">
    <property type="term" value="C:cytoplasm"/>
    <property type="evidence" value="ECO:0007669"/>
    <property type="project" value="UniProtKB-SubCell"/>
</dbReference>
<accession>E0E264</accession>
<evidence type="ECO:0000256" key="2">
    <source>
        <dbReference type="ARBA" id="ARBA00022490"/>
    </source>
</evidence>
<dbReference type="InterPro" id="IPR006464">
    <property type="entry name" value="AcTrfase_RimI/Ard1"/>
</dbReference>
<dbReference type="NCBIfam" id="TIGR01575">
    <property type="entry name" value="rimI"/>
    <property type="match status" value="1"/>
</dbReference>
<dbReference type="InterPro" id="IPR000182">
    <property type="entry name" value="GNAT_dom"/>
</dbReference>
<dbReference type="EMBL" id="ADGQ01000032">
    <property type="protein sequence ID" value="EFM65001.1"/>
    <property type="molecule type" value="Genomic_DNA"/>
</dbReference>
<name>E0E264_9FIRM</name>
<dbReference type="GeneID" id="84800311"/>
<dbReference type="InterPro" id="IPR016181">
    <property type="entry name" value="Acyl_CoA_acyltransferase"/>
</dbReference>
<dbReference type="SUPFAM" id="SSF55729">
    <property type="entry name" value="Acyl-CoA N-acyltransferases (Nat)"/>
    <property type="match status" value="1"/>
</dbReference>
<protein>
    <recommendedName>
        <fullName evidence="5">[Ribosomal protein bS18]-alanine N-acetyltransferase</fullName>
        <ecNumber evidence="5">2.3.1.266</ecNumber>
    </recommendedName>
</protein>